<keyword evidence="1" id="KW-0040">ANK repeat</keyword>
<dbReference type="SUPFAM" id="SSF47336">
    <property type="entry name" value="ACP-like"/>
    <property type="match status" value="1"/>
</dbReference>
<reference evidence="3 4" key="1">
    <citation type="journal article" date="2024" name="Science">
        <title>Giant polyketide synthase enzymes in the biosynthesis of giant marine polyether toxins.</title>
        <authorList>
            <person name="Fallon T.R."/>
            <person name="Shende V.V."/>
            <person name="Wierzbicki I.H."/>
            <person name="Pendleton A.L."/>
            <person name="Watervoot N.F."/>
            <person name="Auber R.P."/>
            <person name="Gonzalez D.J."/>
            <person name="Wisecaver J.H."/>
            <person name="Moore B.S."/>
        </authorList>
    </citation>
    <scope>NUCLEOTIDE SEQUENCE [LARGE SCALE GENOMIC DNA]</scope>
    <source>
        <strain evidence="3 4">12B1</strain>
    </source>
</reference>
<dbReference type="Pfam" id="PF00501">
    <property type="entry name" value="AMP-binding"/>
    <property type="match status" value="1"/>
</dbReference>
<protein>
    <recommendedName>
        <fullName evidence="2">AMP-dependent synthetase/ligase domain-containing protein</fullName>
    </recommendedName>
</protein>
<dbReference type="InterPro" id="IPR036770">
    <property type="entry name" value="Ankyrin_rpt-contain_sf"/>
</dbReference>
<name>A0AB34JGB0_PRYPA</name>
<feature type="domain" description="AMP-dependent synthetase/ligase" evidence="2">
    <location>
        <begin position="17"/>
        <end position="358"/>
    </location>
</feature>
<dbReference type="SUPFAM" id="SSF48403">
    <property type="entry name" value="Ankyrin repeat"/>
    <property type="match status" value="1"/>
</dbReference>
<sequence>MAATWWDAFAARALGEEEENRPALLELQDDGLHRMSYAALHARADAAARALLASGAQHGEAVADLCDEGEALVVALLAIAAAGCAVVPLDPTAPVARLVALLEDCGARTMLCCATRRGGLAARLGEARWRLLAVEELACGGSAPPLPSLCAADMSHHIYTSGSTGAPKAVSVTHRALLNYSREKPRVHQLEPASRVLVASAHTWDPCLGDVASTLAAGASLCVASRAYVVNNLAECLSRLEATHVCVTPSLWSLLAAAPTALPSLRVVALGGEKLPLSAVAPWIAAGVDVLNTYGVTEATVYQTAAHLTTLPSHEHTAAPAGHAFRGVSLATTPVDGHAHCGARELLVGGVQLARGYLNRAELTEAKFLERLPTAPGDEGDGVTARQRWFRTGDLVEWTATGGLQVLGRLDEQVKLRGMRVELGEIEAAALRSDLVAAAAAAVWDEALVLYIRPAVPIDTFGHGGATAVRLALRRLLPAALQPARVIPLDELPLTAGGKLVRARLPRPPPVSRPPPPRLRDEAALATATERAVAAAWEASLGVVGVGPHENFWELGGSSLVAVRMLRLLESSLGAEHGEGAFERGNQRFATRLCGLYRQRGELRPLAPDASLTPLRLLYLQIASFSPPLIASPYSTPAIGSHGCETIARGWTGRRSRRLPLLALPPKRSTPLPLRGTQTTPKACVCLRVVSCVWRAVVAWDDAFLSEDDDLCAMASEALGDAASSGSARLVAALLSSHASPDGTSRRGGHVPPPLLRASARGHAEVVATLLAAGASANLTTRARATAAHVSAAAGHWRVLSLLLRSGGALHARDMNKWSALHYASWGGRVDCVQLLLAHKAQLLATDRWGRTPLCWACCGGKASRATDTQAGSPELSLPTCPGCRPQLALTERHAFSFASPLHLALSGSDAPRAPGETTCMQSDGTVPRDCTAEEETLERGLLLGQTSIDSTSRAELRWMLRTLRTIYSPLSCYDSTEALMLLPTNHESEEPLQMRRLQPRREIGALRAVP</sequence>
<dbReference type="AlphaFoldDB" id="A0AB34JGB0"/>
<dbReference type="PROSITE" id="PS50088">
    <property type="entry name" value="ANK_REPEAT"/>
    <property type="match status" value="3"/>
</dbReference>
<feature type="repeat" description="ANK" evidence="1">
    <location>
        <begin position="783"/>
        <end position="815"/>
    </location>
</feature>
<dbReference type="InterPro" id="IPR006162">
    <property type="entry name" value="Ppantetheine_attach_site"/>
</dbReference>
<dbReference type="InterPro" id="IPR002110">
    <property type="entry name" value="Ankyrin_rpt"/>
</dbReference>
<dbReference type="EMBL" id="JBGBPQ010000009">
    <property type="protein sequence ID" value="KAL1519973.1"/>
    <property type="molecule type" value="Genomic_DNA"/>
</dbReference>
<dbReference type="InterPro" id="IPR045851">
    <property type="entry name" value="AMP-bd_C_sf"/>
</dbReference>
<dbReference type="InterPro" id="IPR036736">
    <property type="entry name" value="ACP-like_sf"/>
</dbReference>
<feature type="repeat" description="ANK" evidence="1">
    <location>
        <begin position="754"/>
        <end position="782"/>
    </location>
</feature>
<evidence type="ECO:0000313" key="3">
    <source>
        <dbReference type="EMBL" id="KAL1519973.1"/>
    </source>
</evidence>
<comment type="caution">
    <text evidence="3">The sequence shown here is derived from an EMBL/GenBank/DDBJ whole genome shotgun (WGS) entry which is preliminary data.</text>
</comment>
<proteinExistence type="predicted"/>
<dbReference type="Gene3D" id="1.10.1200.10">
    <property type="entry name" value="ACP-like"/>
    <property type="match status" value="1"/>
</dbReference>
<dbReference type="InterPro" id="IPR000873">
    <property type="entry name" value="AMP-dep_synth/lig_dom"/>
</dbReference>
<dbReference type="GO" id="GO:0005737">
    <property type="term" value="C:cytoplasm"/>
    <property type="evidence" value="ECO:0007669"/>
    <property type="project" value="TreeGrafter"/>
</dbReference>
<keyword evidence="4" id="KW-1185">Reference proteome</keyword>
<dbReference type="InterPro" id="IPR042099">
    <property type="entry name" value="ANL_N_sf"/>
</dbReference>
<dbReference type="Gene3D" id="3.30.300.30">
    <property type="match status" value="1"/>
</dbReference>
<dbReference type="Pfam" id="PF12796">
    <property type="entry name" value="Ank_2"/>
    <property type="match status" value="1"/>
</dbReference>
<dbReference type="GO" id="GO:0044550">
    <property type="term" value="P:secondary metabolite biosynthetic process"/>
    <property type="evidence" value="ECO:0007669"/>
    <property type="project" value="TreeGrafter"/>
</dbReference>
<dbReference type="Gene3D" id="3.40.50.12780">
    <property type="entry name" value="N-terminal domain of ligase-like"/>
    <property type="match status" value="1"/>
</dbReference>
<dbReference type="PROSITE" id="PS00012">
    <property type="entry name" value="PHOSPHOPANTETHEINE"/>
    <property type="match status" value="1"/>
</dbReference>
<dbReference type="GO" id="GO:0031177">
    <property type="term" value="F:phosphopantetheine binding"/>
    <property type="evidence" value="ECO:0007669"/>
    <property type="project" value="TreeGrafter"/>
</dbReference>
<gene>
    <name evidence="3" type="ORF">AB1Y20_023458</name>
</gene>
<dbReference type="SMART" id="SM00248">
    <property type="entry name" value="ANK"/>
    <property type="match status" value="4"/>
</dbReference>
<evidence type="ECO:0000256" key="1">
    <source>
        <dbReference type="PROSITE-ProRule" id="PRU00023"/>
    </source>
</evidence>
<feature type="repeat" description="ANK" evidence="1">
    <location>
        <begin position="816"/>
        <end position="848"/>
    </location>
</feature>
<dbReference type="SUPFAM" id="SSF56801">
    <property type="entry name" value="Acetyl-CoA synthetase-like"/>
    <property type="match status" value="1"/>
</dbReference>
<dbReference type="Proteomes" id="UP001515480">
    <property type="component" value="Unassembled WGS sequence"/>
</dbReference>
<evidence type="ECO:0000259" key="2">
    <source>
        <dbReference type="Pfam" id="PF00501"/>
    </source>
</evidence>
<organism evidence="3 4">
    <name type="scientific">Prymnesium parvum</name>
    <name type="common">Toxic golden alga</name>
    <dbReference type="NCBI Taxonomy" id="97485"/>
    <lineage>
        <taxon>Eukaryota</taxon>
        <taxon>Haptista</taxon>
        <taxon>Haptophyta</taxon>
        <taxon>Prymnesiophyceae</taxon>
        <taxon>Prymnesiales</taxon>
        <taxon>Prymnesiaceae</taxon>
        <taxon>Prymnesium</taxon>
    </lineage>
</organism>
<dbReference type="Gene3D" id="1.25.40.20">
    <property type="entry name" value="Ankyrin repeat-containing domain"/>
    <property type="match status" value="1"/>
</dbReference>
<accession>A0AB34JGB0</accession>
<evidence type="ECO:0000313" key="4">
    <source>
        <dbReference type="Proteomes" id="UP001515480"/>
    </source>
</evidence>
<dbReference type="GO" id="GO:0043041">
    <property type="term" value="P:amino acid activation for nonribosomal peptide biosynthetic process"/>
    <property type="evidence" value="ECO:0007669"/>
    <property type="project" value="TreeGrafter"/>
</dbReference>
<dbReference type="PANTHER" id="PTHR45527:SF1">
    <property type="entry name" value="FATTY ACID SYNTHASE"/>
    <property type="match status" value="1"/>
</dbReference>
<dbReference type="PANTHER" id="PTHR45527">
    <property type="entry name" value="NONRIBOSOMAL PEPTIDE SYNTHETASE"/>
    <property type="match status" value="1"/>
</dbReference>